<keyword evidence="1" id="KW-0732">Signal</keyword>
<protein>
    <recommendedName>
        <fullName evidence="4">Outer membrane protein beta-barrel domain-containing protein</fullName>
    </recommendedName>
</protein>
<dbReference type="Proteomes" id="UP000615593">
    <property type="component" value="Unassembled WGS sequence"/>
</dbReference>
<evidence type="ECO:0000313" key="2">
    <source>
        <dbReference type="EMBL" id="GGZ44736.1"/>
    </source>
</evidence>
<proteinExistence type="predicted"/>
<sequence length="206" mass="24008">MKTFFSIVFLTLFSFTVAAQDSNFQKGEVWLGSTFGFTFQDQEIARLNEEIYLGQPELESQLAFQFIPKIEYAVFNKFLVGTHLGFSMNIAESDSSSNLNLQNYKAGIHARYYIVQLLPKLFVQSEIGLNYNYLQADENHNSYFKSYLDAGISFNISQYWLASLTFKDILTYHSEEPNFDNRSDFSNNNFSDFINFPHFSIMYRFN</sequence>
<feature type="signal peptide" evidence="1">
    <location>
        <begin position="1"/>
        <end position="19"/>
    </location>
</feature>
<gene>
    <name evidence="2" type="ORF">GCM10008088_02260</name>
</gene>
<comment type="caution">
    <text evidence="2">The sequence shown here is derived from an EMBL/GenBank/DDBJ whole genome shotgun (WGS) entry which is preliminary data.</text>
</comment>
<dbReference type="EMBL" id="BMWY01000001">
    <property type="protein sequence ID" value="GGZ44736.1"/>
    <property type="molecule type" value="Genomic_DNA"/>
</dbReference>
<reference evidence="3" key="1">
    <citation type="journal article" date="2019" name="Int. J. Syst. Evol. Microbiol.">
        <title>The Global Catalogue of Microorganisms (GCM) 10K type strain sequencing project: providing services to taxonomists for standard genome sequencing and annotation.</title>
        <authorList>
            <consortium name="The Broad Institute Genomics Platform"/>
            <consortium name="The Broad Institute Genome Sequencing Center for Infectious Disease"/>
            <person name="Wu L."/>
            <person name="Ma J."/>
        </authorList>
    </citation>
    <scope>NUCLEOTIDE SEQUENCE [LARGE SCALE GENOMIC DNA]</scope>
    <source>
        <strain evidence="3">KCTC 12708</strain>
    </source>
</reference>
<evidence type="ECO:0000256" key="1">
    <source>
        <dbReference type="SAM" id="SignalP"/>
    </source>
</evidence>
<evidence type="ECO:0000313" key="3">
    <source>
        <dbReference type="Proteomes" id="UP000615593"/>
    </source>
</evidence>
<name>A0ABQ3BJN0_9FLAO</name>
<organism evidence="2 3">
    <name type="scientific">Mesonia mobilis</name>
    <dbReference type="NCBI Taxonomy" id="369791"/>
    <lineage>
        <taxon>Bacteria</taxon>
        <taxon>Pseudomonadati</taxon>
        <taxon>Bacteroidota</taxon>
        <taxon>Flavobacteriia</taxon>
        <taxon>Flavobacteriales</taxon>
        <taxon>Flavobacteriaceae</taxon>
        <taxon>Mesonia</taxon>
    </lineage>
</organism>
<keyword evidence="3" id="KW-1185">Reference proteome</keyword>
<dbReference type="RefSeq" id="WP_027884900.1">
    <property type="nucleotide sequence ID" value="NZ_BMWY01000001.1"/>
</dbReference>
<accession>A0ABQ3BJN0</accession>
<feature type="chain" id="PRO_5047363557" description="Outer membrane protein beta-barrel domain-containing protein" evidence="1">
    <location>
        <begin position="20"/>
        <end position="206"/>
    </location>
</feature>
<evidence type="ECO:0008006" key="4">
    <source>
        <dbReference type="Google" id="ProtNLM"/>
    </source>
</evidence>
<dbReference type="GeneID" id="94367868"/>